<evidence type="ECO:0000313" key="3">
    <source>
        <dbReference type="Proteomes" id="UP001066276"/>
    </source>
</evidence>
<feature type="region of interest" description="Disordered" evidence="1">
    <location>
        <begin position="1"/>
        <end position="93"/>
    </location>
</feature>
<organism evidence="2 3">
    <name type="scientific">Pleurodeles waltl</name>
    <name type="common">Iberian ribbed newt</name>
    <dbReference type="NCBI Taxonomy" id="8319"/>
    <lineage>
        <taxon>Eukaryota</taxon>
        <taxon>Metazoa</taxon>
        <taxon>Chordata</taxon>
        <taxon>Craniata</taxon>
        <taxon>Vertebrata</taxon>
        <taxon>Euteleostomi</taxon>
        <taxon>Amphibia</taxon>
        <taxon>Batrachia</taxon>
        <taxon>Caudata</taxon>
        <taxon>Salamandroidea</taxon>
        <taxon>Salamandridae</taxon>
        <taxon>Pleurodelinae</taxon>
        <taxon>Pleurodeles</taxon>
    </lineage>
</organism>
<evidence type="ECO:0000256" key="1">
    <source>
        <dbReference type="SAM" id="MobiDB-lite"/>
    </source>
</evidence>
<accession>A0AAV7NGQ5</accession>
<reference evidence="2" key="1">
    <citation type="journal article" date="2022" name="bioRxiv">
        <title>Sequencing and chromosome-scale assembly of the giantPleurodeles waltlgenome.</title>
        <authorList>
            <person name="Brown T."/>
            <person name="Elewa A."/>
            <person name="Iarovenko S."/>
            <person name="Subramanian E."/>
            <person name="Araus A.J."/>
            <person name="Petzold A."/>
            <person name="Susuki M."/>
            <person name="Suzuki K.-i.T."/>
            <person name="Hayashi T."/>
            <person name="Toyoda A."/>
            <person name="Oliveira C."/>
            <person name="Osipova E."/>
            <person name="Leigh N.D."/>
            <person name="Simon A."/>
            <person name="Yun M.H."/>
        </authorList>
    </citation>
    <scope>NUCLEOTIDE SEQUENCE</scope>
    <source>
        <strain evidence="2">20211129_DDA</strain>
        <tissue evidence="2">Liver</tissue>
    </source>
</reference>
<protein>
    <submittedName>
        <fullName evidence="2">Uncharacterized protein</fullName>
    </submittedName>
</protein>
<name>A0AAV7NGQ5_PLEWA</name>
<dbReference type="Proteomes" id="UP001066276">
    <property type="component" value="Chromosome 8"/>
</dbReference>
<feature type="compositionally biased region" description="Low complexity" evidence="1">
    <location>
        <begin position="46"/>
        <end position="55"/>
    </location>
</feature>
<comment type="caution">
    <text evidence="2">The sequence shown here is derived from an EMBL/GenBank/DDBJ whole genome shotgun (WGS) entry which is preliminary data.</text>
</comment>
<dbReference type="EMBL" id="JANPWB010000012">
    <property type="protein sequence ID" value="KAJ1115227.1"/>
    <property type="molecule type" value="Genomic_DNA"/>
</dbReference>
<proteinExistence type="predicted"/>
<evidence type="ECO:0000313" key="2">
    <source>
        <dbReference type="EMBL" id="KAJ1115227.1"/>
    </source>
</evidence>
<sequence>MLKNLAPYGPVINTCKQPSPRDPRPAEECGGIRPQSVRGAAGAGLVGPAAAAGTADSCSDASLPATPVPTGRRRRKADPPQPSWKQAAGNKVKRPCALKVQQGVQAVCRVGLEPAPPTKK</sequence>
<dbReference type="AlphaFoldDB" id="A0AAV7NGQ5"/>
<gene>
    <name evidence="2" type="ORF">NDU88_003453</name>
</gene>
<keyword evidence="3" id="KW-1185">Reference proteome</keyword>